<sequence length="402" mass="44457">MHPRTFPQKDANEKASRIHSCFRRALAYKYFFEAFAGTSDLKCTWDKVTVCPFITPEGKVRGAEHSEKEVMNRQVEKAHGLIPLKKYAGSHADKPPRTPLQKSIHYCEECEEWLVGAHAAEFHYLQHVASDTEKLGNDPLSCTTASKLGAKSAGLRRCPFCLFNNEMDATSRMNGMLCRFTLEHTSQCFGSGQAPVPFSFGMARKWIMDTVRGLEFDDLQRAAFPGHLHRMAVEYNRPKEATQLSMRVARVVQGPAMVFPDLLIQNRSILIAAPPGRGKTTLLRDFVRVLQELAPDRKIILVDRSDEIGGAADVPHRCLGSNVQVDHSADVVVVDEIGGADEANIGAGPQEPRGVTVIATCHGGLATYLRRGFRGGGKLLGVAMQSERPLAFWHPAAFFKNS</sequence>
<dbReference type="Proteomes" id="UP001212152">
    <property type="component" value="Unassembled WGS sequence"/>
</dbReference>
<dbReference type="InterPro" id="IPR027417">
    <property type="entry name" value="P-loop_NTPase"/>
</dbReference>
<dbReference type="EMBL" id="JADGJQ010000001">
    <property type="protein sequence ID" value="KAJ3185506.1"/>
    <property type="molecule type" value="Genomic_DNA"/>
</dbReference>
<evidence type="ECO:0000313" key="2">
    <source>
        <dbReference type="EMBL" id="KAJ3185506.1"/>
    </source>
</evidence>
<comment type="caution">
    <text evidence="2">The sequence shown here is derived from an EMBL/GenBank/DDBJ whole genome shotgun (WGS) entry which is preliminary data.</text>
</comment>
<evidence type="ECO:0000259" key="1">
    <source>
        <dbReference type="SMART" id="SM00382"/>
    </source>
</evidence>
<name>A0AAD5TS18_9FUNG</name>
<accession>A0AAD5TS18</accession>
<reference evidence="2" key="1">
    <citation type="submission" date="2020-05" db="EMBL/GenBank/DDBJ databases">
        <title>Phylogenomic resolution of chytrid fungi.</title>
        <authorList>
            <person name="Stajich J.E."/>
            <person name="Amses K."/>
            <person name="Simmons R."/>
            <person name="Seto K."/>
            <person name="Myers J."/>
            <person name="Bonds A."/>
            <person name="Quandt C.A."/>
            <person name="Barry K."/>
            <person name="Liu P."/>
            <person name="Grigoriev I."/>
            <person name="Longcore J.E."/>
            <person name="James T.Y."/>
        </authorList>
    </citation>
    <scope>NUCLEOTIDE SEQUENCE</scope>
    <source>
        <strain evidence="2">JEL0379</strain>
    </source>
</reference>
<keyword evidence="3" id="KW-1185">Reference proteome</keyword>
<gene>
    <name evidence="2" type="ORF">HDU87_000129</name>
</gene>
<dbReference type="InterPro" id="IPR003593">
    <property type="entry name" value="AAA+_ATPase"/>
</dbReference>
<dbReference type="SUPFAM" id="SSF52540">
    <property type="entry name" value="P-loop containing nucleoside triphosphate hydrolases"/>
    <property type="match status" value="1"/>
</dbReference>
<dbReference type="CDD" id="cd00009">
    <property type="entry name" value="AAA"/>
    <property type="match status" value="1"/>
</dbReference>
<feature type="domain" description="AAA+ ATPase" evidence="1">
    <location>
        <begin position="265"/>
        <end position="390"/>
    </location>
</feature>
<dbReference type="SMART" id="SM00382">
    <property type="entry name" value="AAA"/>
    <property type="match status" value="1"/>
</dbReference>
<protein>
    <recommendedName>
        <fullName evidence="1">AAA+ ATPase domain-containing protein</fullName>
    </recommendedName>
</protein>
<dbReference type="PANTHER" id="PTHR20953">
    <property type="entry name" value="KINASE-RELATED"/>
    <property type="match status" value="1"/>
</dbReference>
<dbReference type="Gene3D" id="3.40.50.300">
    <property type="entry name" value="P-loop containing nucleotide triphosphate hydrolases"/>
    <property type="match status" value="1"/>
</dbReference>
<proteinExistence type="predicted"/>
<dbReference type="PANTHER" id="PTHR20953:SF3">
    <property type="entry name" value="P-LOOP CONTAINING NUCLEOSIDE TRIPHOSPHATE HYDROLASES SUPERFAMILY PROTEIN"/>
    <property type="match status" value="1"/>
</dbReference>
<organism evidence="2 3">
    <name type="scientific">Geranomyces variabilis</name>
    <dbReference type="NCBI Taxonomy" id="109894"/>
    <lineage>
        <taxon>Eukaryota</taxon>
        <taxon>Fungi</taxon>
        <taxon>Fungi incertae sedis</taxon>
        <taxon>Chytridiomycota</taxon>
        <taxon>Chytridiomycota incertae sedis</taxon>
        <taxon>Chytridiomycetes</taxon>
        <taxon>Spizellomycetales</taxon>
        <taxon>Powellomycetaceae</taxon>
        <taxon>Geranomyces</taxon>
    </lineage>
</organism>
<evidence type="ECO:0000313" key="3">
    <source>
        <dbReference type="Proteomes" id="UP001212152"/>
    </source>
</evidence>
<dbReference type="AlphaFoldDB" id="A0AAD5TS18"/>